<reference evidence="3" key="1">
    <citation type="journal article" date="2021" name="IMA Fungus">
        <title>Genomic characterization of three marine fungi, including Emericellopsis atlantica sp. nov. with signatures of a generalist lifestyle and marine biomass degradation.</title>
        <authorList>
            <person name="Hagestad O.C."/>
            <person name="Hou L."/>
            <person name="Andersen J.H."/>
            <person name="Hansen E.H."/>
            <person name="Altermark B."/>
            <person name="Li C."/>
            <person name="Kuhnert E."/>
            <person name="Cox R.J."/>
            <person name="Crous P.W."/>
            <person name="Spatafora J.W."/>
            <person name="Lail K."/>
            <person name="Amirebrahimi M."/>
            <person name="Lipzen A."/>
            <person name="Pangilinan J."/>
            <person name="Andreopoulos W."/>
            <person name="Hayes R.D."/>
            <person name="Ng V."/>
            <person name="Grigoriev I.V."/>
            <person name="Jackson S.A."/>
            <person name="Sutton T.D.S."/>
            <person name="Dobson A.D.W."/>
            <person name="Rama T."/>
        </authorList>
    </citation>
    <scope>NUCLEOTIDE SEQUENCE</scope>
    <source>
        <strain evidence="3">TS7</strain>
    </source>
</reference>
<sequence>MVPIRHVVLFTPKPELSAAEAQNVFDDMLALKDRCVKPDTKQAYIQSLVGGKDNSPEGMQQGLTHIFIVEFASAEDRDYYVNMDPAHRAFVEKHAPSLAKAQVVDFTPGVF</sequence>
<dbReference type="RefSeq" id="XP_046117080.1">
    <property type="nucleotide sequence ID" value="XM_046263760.1"/>
</dbReference>
<dbReference type="GeneID" id="70294663"/>
<dbReference type="EMBL" id="MU251259">
    <property type="protein sequence ID" value="KAG9253156.1"/>
    <property type="molecule type" value="Genomic_DNA"/>
</dbReference>
<dbReference type="InterPro" id="IPR011008">
    <property type="entry name" value="Dimeric_a/b-barrel"/>
</dbReference>
<dbReference type="PANTHER" id="PTHR33178">
    <property type="match status" value="1"/>
</dbReference>
<name>A0A9P8CPW2_9HYPO</name>
<comment type="caution">
    <text evidence="3">The sequence shown here is derived from an EMBL/GenBank/DDBJ whole genome shotgun (WGS) entry which is preliminary data.</text>
</comment>
<dbReference type="InterPro" id="IPR013097">
    <property type="entry name" value="Dabb"/>
</dbReference>
<evidence type="ECO:0000259" key="2">
    <source>
        <dbReference type="PROSITE" id="PS51502"/>
    </source>
</evidence>
<accession>A0A9P8CPW2</accession>
<comment type="subunit">
    <text evidence="1">Homodimer.</text>
</comment>
<feature type="domain" description="Stress-response A/B barrel" evidence="2">
    <location>
        <begin position="4"/>
        <end position="106"/>
    </location>
</feature>
<organism evidence="3 4">
    <name type="scientific">Emericellopsis atlantica</name>
    <dbReference type="NCBI Taxonomy" id="2614577"/>
    <lineage>
        <taxon>Eukaryota</taxon>
        <taxon>Fungi</taxon>
        <taxon>Dikarya</taxon>
        <taxon>Ascomycota</taxon>
        <taxon>Pezizomycotina</taxon>
        <taxon>Sordariomycetes</taxon>
        <taxon>Hypocreomycetidae</taxon>
        <taxon>Hypocreales</taxon>
        <taxon>Bionectriaceae</taxon>
        <taxon>Emericellopsis</taxon>
    </lineage>
</organism>
<dbReference type="PROSITE" id="PS51502">
    <property type="entry name" value="S_R_A_B_BARREL"/>
    <property type="match status" value="1"/>
</dbReference>
<gene>
    <name evidence="3" type="ORF">F5Z01DRAFT_659235</name>
</gene>
<evidence type="ECO:0000313" key="4">
    <source>
        <dbReference type="Proteomes" id="UP000887229"/>
    </source>
</evidence>
<keyword evidence="4" id="KW-1185">Reference proteome</keyword>
<dbReference type="SMART" id="SM00886">
    <property type="entry name" value="Dabb"/>
    <property type="match status" value="1"/>
</dbReference>
<protein>
    <submittedName>
        <fullName evidence="3">Stress responsive A/B barrel domain-containing protein</fullName>
    </submittedName>
</protein>
<dbReference type="Gene3D" id="3.30.70.100">
    <property type="match status" value="1"/>
</dbReference>
<evidence type="ECO:0000256" key="1">
    <source>
        <dbReference type="ARBA" id="ARBA00011738"/>
    </source>
</evidence>
<evidence type="ECO:0000313" key="3">
    <source>
        <dbReference type="EMBL" id="KAG9253156.1"/>
    </source>
</evidence>
<dbReference type="PANTHER" id="PTHR33178:SF10">
    <property type="entry name" value="STRESS-RESPONSE A_B BARREL DOMAIN-CONTAINING PROTEIN"/>
    <property type="match status" value="1"/>
</dbReference>
<proteinExistence type="predicted"/>
<dbReference type="Pfam" id="PF07876">
    <property type="entry name" value="Dabb"/>
    <property type="match status" value="1"/>
</dbReference>
<dbReference type="SUPFAM" id="SSF54909">
    <property type="entry name" value="Dimeric alpha+beta barrel"/>
    <property type="match status" value="1"/>
</dbReference>
<dbReference type="Proteomes" id="UP000887229">
    <property type="component" value="Unassembled WGS sequence"/>
</dbReference>
<dbReference type="InterPro" id="IPR044662">
    <property type="entry name" value="HS1/DABB1-like"/>
</dbReference>
<dbReference type="AlphaFoldDB" id="A0A9P8CPW2"/>
<dbReference type="OrthoDB" id="1601230at2759"/>